<comment type="subcellular location">
    <subcellularLocation>
        <location evidence="3">Mitochondrion matrix</location>
    </subcellularLocation>
</comment>
<dbReference type="FunFam" id="3.40.50.970:FF:000002">
    <property type="entry name" value="2-oxoglutarate dehydrogenase, E1 component"/>
    <property type="match status" value="1"/>
</dbReference>
<proteinExistence type="inferred from homology"/>
<dbReference type="FunFam" id="3.40.50.12470:FF:000003">
    <property type="entry name" value="2-oxoglutarate dehydrogenase E1 component"/>
    <property type="match status" value="1"/>
</dbReference>
<evidence type="ECO:0000313" key="19">
    <source>
        <dbReference type="EMBL" id="KAF1810311.1"/>
    </source>
</evidence>
<dbReference type="SMART" id="SM00861">
    <property type="entry name" value="Transket_pyr"/>
    <property type="match status" value="1"/>
</dbReference>
<dbReference type="GO" id="GO:0046872">
    <property type="term" value="F:metal ion binding"/>
    <property type="evidence" value="ECO:0007669"/>
    <property type="project" value="UniProtKB-KW"/>
</dbReference>
<dbReference type="EMBL" id="ML975166">
    <property type="protein sequence ID" value="KAF1810311.1"/>
    <property type="molecule type" value="Genomic_DNA"/>
</dbReference>
<evidence type="ECO:0000313" key="21">
    <source>
        <dbReference type="RefSeq" id="XP_033531942.1"/>
    </source>
</evidence>
<dbReference type="Pfam" id="PF16870">
    <property type="entry name" value="OxoGdeHyase_C"/>
    <property type="match status" value="1"/>
</dbReference>
<dbReference type="Pfam" id="PF02779">
    <property type="entry name" value="Transket_pyr"/>
    <property type="match status" value="1"/>
</dbReference>
<evidence type="ECO:0000256" key="11">
    <source>
        <dbReference type="ARBA" id="ARBA00023052"/>
    </source>
</evidence>
<reference evidence="19 21" key="1">
    <citation type="submission" date="2020-01" db="EMBL/GenBank/DDBJ databases">
        <authorList>
            <consortium name="DOE Joint Genome Institute"/>
            <person name="Haridas S."/>
            <person name="Albert R."/>
            <person name="Binder M."/>
            <person name="Bloem J."/>
            <person name="Labutti K."/>
            <person name="Salamov A."/>
            <person name="Andreopoulos B."/>
            <person name="Baker S.E."/>
            <person name="Barry K."/>
            <person name="Bills G."/>
            <person name="Bluhm B.H."/>
            <person name="Cannon C."/>
            <person name="Castanera R."/>
            <person name="Culley D.E."/>
            <person name="Daum C."/>
            <person name="Ezra D."/>
            <person name="Gonzalez J.B."/>
            <person name="Henrissat B."/>
            <person name="Kuo A."/>
            <person name="Liang C."/>
            <person name="Lipzen A."/>
            <person name="Lutzoni F."/>
            <person name="Magnuson J."/>
            <person name="Mondo S."/>
            <person name="Nolan M."/>
            <person name="Ohm R."/>
            <person name="Pangilinan J."/>
            <person name="Park H.-J."/>
            <person name="Ramirez L."/>
            <person name="Alfaro M."/>
            <person name="Sun H."/>
            <person name="Tritt A."/>
            <person name="Yoshinaga Y."/>
            <person name="Zwiers L.-H."/>
            <person name="Turgeon B.G."/>
            <person name="Goodwin S.B."/>
            <person name="Spatafora J.W."/>
            <person name="Crous P.W."/>
            <person name="Grigoriev I.V."/>
        </authorList>
    </citation>
    <scope>NUCLEOTIDE SEQUENCE</scope>
    <source>
        <strain evidence="19 21">CBS 781.70</strain>
    </source>
</reference>
<keyword evidence="6" id="KW-0816">Tricarboxylic acid cycle</keyword>
<dbReference type="InterPro" id="IPR011603">
    <property type="entry name" value="2oxoglutarate_DH_E1"/>
</dbReference>
<dbReference type="CDD" id="cd02016">
    <property type="entry name" value="TPP_E1_OGDC_like"/>
    <property type="match status" value="1"/>
</dbReference>
<comment type="catalytic activity">
    <reaction evidence="16">
        <text>N(6)-[(R)-lipoyl]-L-lysyl-[protein] + 2-oxoglutarate + H(+) = N(6)-[(R)-S(8)-succinyldihydrolipoyl]-L-lysyl-[protein] + CO2</text>
        <dbReference type="Rhea" id="RHEA:12188"/>
        <dbReference type="Rhea" id="RHEA-COMP:10474"/>
        <dbReference type="Rhea" id="RHEA-COMP:20092"/>
        <dbReference type="ChEBI" id="CHEBI:15378"/>
        <dbReference type="ChEBI" id="CHEBI:16526"/>
        <dbReference type="ChEBI" id="CHEBI:16810"/>
        <dbReference type="ChEBI" id="CHEBI:83099"/>
        <dbReference type="ChEBI" id="CHEBI:83120"/>
        <dbReference type="EC" id="1.2.4.2"/>
    </reaction>
</comment>
<keyword evidence="11" id="KW-0786">Thiamine pyrophosphate</keyword>
<dbReference type="PANTHER" id="PTHR23152">
    <property type="entry name" value="2-OXOGLUTARATE DEHYDROGENASE"/>
    <property type="match status" value="1"/>
</dbReference>
<name>A0A6G1FX98_9PEZI</name>
<comment type="similarity">
    <text evidence="4">Belongs to the alpha-ketoglutarate dehydrogenase family.</text>
</comment>
<organism evidence="19">
    <name type="scientific">Eremomyces bilateralis CBS 781.70</name>
    <dbReference type="NCBI Taxonomy" id="1392243"/>
    <lineage>
        <taxon>Eukaryota</taxon>
        <taxon>Fungi</taxon>
        <taxon>Dikarya</taxon>
        <taxon>Ascomycota</taxon>
        <taxon>Pezizomycotina</taxon>
        <taxon>Dothideomycetes</taxon>
        <taxon>Dothideomycetes incertae sedis</taxon>
        <taxon>Eremomycetales</taxon>
        <taxon>Eremomycetaceae</taxon>
        <taxon>Eremomyces</taxon>
    </lineage>
</organism>
<comment type="cofactor">
    <cofactor evidence="1">
        <name>Mg(2+)</name>
        <dbReference type="ChEBI" id="CHEBI:18420"/>
    </cofactor>
</comment>
<evidence type="ECO:0000256" key="7">
    <source>
        <dbReference type="ARBA" id="ARBA00022723"/>
    </source>
</evidence>
<dbReference type="NCBIfam" id="NF008907">
    <property type="entry name" value="PRK12270.1"/>
    <property type="match status" value="1"/>
</dbReference>
<keyword evidence="7" id="KW-0479">Metal-binding</keyword>
<dbReference type="Pfam" id="PF00676">
    <property type="entry name" value="E1_dh"/>
    <property type="match status" value="1"/>
</dbReference>
<evidence type="ECO:0000256" key="1">
    <source>
        <dbReference type="ARBA" id="ARBA00001946"/>
    </source>
</evidence>
<dbReference type="NCBIfam" id="TIGR00239">
    <property type="entry name" value="2oxo_dh_E1"/>
    <property type="match status" value="1"/>
</dbReference>
<dbReference type="Gene3D" id="3.40.50.12470">
    <property type="match status" value="1"/>
</dbReference>
<gene>
    <name evidence="19 21" type="ORF">P152DRAFT_475545</name>
</gene>
<keyword evidence="8" id="KW-0460">Magnesium</keyword>
<keyword evidence="10" id="KW-0560">Oxidoreductase</keyword>
<evidence type="ECO:0000256" key="6">
    <source>
        <dbReference type="ARBA" id="ARBA00022532"/>
    </source>
</evidence>
<evidence type="ECO:0000256" key="5">
    <source>
        <dbReference type="ARBA" id="ARBA00012280"/>
    </source>
</evidence>
<feature type="region of interest" description="Disordered" evidence="17">
    <location>
        <begin position="49"/>
        <end position="68"/>
    </location>
</feature>
<dbReference type="Proteomes" id="UP000504638">
    <property type="component" value="Unplaced"/>
</dbReference>
<evidence type="ECO:0000256" key="15">
    <source>
        <dbReference type="ARBA" id="ARBA00042984"/>
    </source>
</evidence>
<evidence type="ECO:0000256" key="13">
    <source>
        <dbReference type="ARBA" id="ARBA00037426"/>
    </source>
</evidence>
<evidence type="ECO:0000256" key="4">
    <source>
        <dbReference type="ARBA" id="ARBA00006936"/>
    </source>
</evidence>
<dbReference type="GO" id="GO:0004591">
    <property type="term" value="F:oxoglutarate dehydrogenase (succinyl-transferring) activity"/>
    <property type="evidence" value="ECO:0007669"/>
    <property type="project" value="UniProtKB-EC"/>
</dbReference>
<dbReference type="Gene3D" id="1.10.287.1150">
    <property type="entry name" value="TPP helical domain"/>
    <property type="match status" value="1"/>
</dbReference>
<dbReference type="GO" id="GO:0030976">
    <property type="term" value="F:thiamine pyrophosphate binding"/>
    <property type="evidence" value="ECO:0007669"/>
    <property type="project" value="InterPro"/>
</dbReference>
<accession>A0A6G1FX98</accession>
<dbReference type="PIRSF" id="PIRSF000157">
    <property type="entry name" value="Oxoglu_dh_E1"/>
    <property type="match status" value="1"/>
</dbReference>
<evidence type="ECO:0000256" key="12">
    <source>
        <dbReference type="ARBA" id="ARBA00023128"/>
    </source>
</evidence>
<dbReference type="OrthoDB" id="413077at2759"/>
<dbReference type="InterPro" id="IPR029061">
    <property type="entry name" value="THDP-binding"/>
</dbReference>
<dbReference type="AlphaFoldDB" id="A0A6G1FX98"/>
<dbReference type="Pfam" id="PF16078">
    <property type="entry name" value="2-oxogl_dehyd_N"/>
    <property type="match status" value="1"/>
</dbReference>
<evidence type="ECO:0000256" key="2">
    <source>
        <dbReference type="ARBA" id="ARBA00001964"/>
    </source>
</evidence>
<dbReference type="InterPro" id="IPR042179">
    <property type="entry name" value="KGD_C_sf"/>
</dbReference>
<dbReference type="InterPro" id="IPR005475">
    <property type="entry name" value="Transketolase-like_Pyr-bd"/>
</dbReference>
<evidence type="ECO:0000256" key="3">
    <source>
        <dbReference type="ARBA" id="ARBA00004305"/>
    </source>
</evidence>
<dbReference type="GO" id="GO:0045252">
    <property type="term" value="C:oxoglutarate dehydrogenase complex"/>
    <property type="evidence" value="ECO:0007669"/>
    <property type="project" value="TreeGrafter"/>
</dbReference>
<protein>
    <recommendedName>
        <fullName evidence="14">2-oxoglutarate dehydrogenase, mitochondrial</fullName>
        <ecNumber evidence="5">1.2.4.2</ecNumber>
    </recommendedName>
    <alternativeName>
        <fullName evidence="15">2-oxoglutarate dehydrogenase complex component E1</fullName>
    </alternativeName>
</protein>
<dbReference type="Gene3D" id="3.40.50.970">
    <property type="match status" value="1"/>
</dbReference>
<dbReference type="RefSeq" id="XP_033531942.1">
    <property type="nucleotide sequence ID" value="XM_033681426.1"/>
</dbReference>
<reference evidence="21" key="3">
    <citation type="submission" date="2025-04" db="UniProtKB">
        <authorList>
            <consortium name="RefSeq"/>
        </authorList>
    </citation>
    <scope>IDENTIFICATION</scope>
    <source>
        <strain evidence="21">CBS 781.70</strain>
    </source>
</reference>
<dbReference type="Gene3D" id="3.40.50.11610">
    <property type="entry name" value="Multifunctional 2-oxoglutarate metabolism enzyme, C-terminal domain"/>
    <property type="match status" value="1"/>
</dbReference>
<dbReference type="FunFam" id="1.10.287.1150:FF:000002">
    <property type="entry name" value="2-oxoglutarate dehydrogenase E1 component"/>
    <property type="match status" value="1"/>
</dbReference>
<dbReference type="InterPro" id="IPR031717">
    <property type="entry name" value="ODO-1/KGD_C"/>
</dbReference>
<evidence type="ECO:0000256" key="16">
    <source>
        <dbReference type="ARBA" id="ARBA00051911"/>
    </source>
</evidence>
<evidence type="ECO:0000256" key="14">
    <source>
        <dbReference type="ARBA" id="ARBA00040267"/>
    </source>
</evidence>
<evidence type="ECO:0000256" key="10">
    <source>
        <dbReference type="ARBA" id="ARBA00023002"/>
    </source>
</evidence>
<comment type="cofactor">
    <cofactor evidence="2">
        <name>thiamine diphosphate</name>
        <dbReference type="ChEBI" id="CHEBI:58937"/>
    </cofactor>
</comment>
<evidence type="ECO:0000256" key="9">
    <source>
        <dbReference type="ARBA" id="ARBA00022946"/>
    </source>
</evidence>
<dbReference type="PANTHER" id="PTHR23152:SF4">
    <property type="entry name" value="2-OXOADIPATE DEHYDROGENASE COMPLEX COMPONENT E1"/>
    <property type="match status" value="1"/>
</dbReference>
<dbReference type="SUPFAM" id="SSF52518">
    <property type="entry name" value="Thiamin diphosphate-binding fold (THDP-binding)"/>
    <property type="match status" value="2"/>
</dbReference>
<dbReference type="InterPro" id="IPR032106">
    <property type="entry name" value="2-oxogl_dehyd_N"/>
</dbReference>
<sequence>MLRQAAQLCSRRLSAKTNSCRKTNFSSLHPSSATSLGSTRRPLALISRSQKRNYAVESEDTDKGVDPNDSFLQGNTANYVDEMYMQWKQDPSSVHVSWQVYFRNMEDGDMPMSQAFQPPPTIIPTGGVLTPGLGMAPGHGSDVMNHLKVQLLVRAYQARGHHKAKIDPLGIRGEAKQFGYTRPRELEMSHYQFSEKDLDQEFELGPGILPRFKTETRQKMTLQEIINACERMYCGSYGVEYIHIPDREQCDWLRQRIEVPTPYKYSVDEKRRILDRLIWGTSFESFLATKYPNDKRFGLEGAESLIPGMKALIDRSVDYGVKDIVIGMPHRGRLNVLSNVVRKPNESIFSEFAGTADPSDEGSGDVKYHLGMNFERPTPSGRRVQLSLVANPSHLEAEDPVVLGKTRAILHYNKDEEEARSAMGVLLHGDAAFAGQGVVYETMGFHALPSYHTGGTIHIIVNNQIGFTTDPRFARSTAYCSDLAKAIDAPVFHVNADDVEALNFVCQLAADWRAEFKKDVVIDMVCYRKQGHNETDQPFFTQPLMYKRISEQKPTLDLYTEKLIADRTFTQIDIDEHKKWVWGMLDESFKRSKDYLPSAKEWLTSAWNGFKSPKELATEVLPHLPTAVDHDTLNRIAENIAGAPTDFTVHKNLKRILNGRTKTVVDGQNIDMATAEALAFGTLCLEGHHVRVSGQDVERGTFSQRHAVLHDQETEDTYTPLQHLASNQGTFVITNSSLSEFGVLGFEYGYSLSSPNALVMWEAQFGDFANNAQCIIDQFIASGEVKWLQRTGLVMSLPHGYDGQGPEHSSGRMERYLQLCNEDPRIFPAPDKLDRQHQDCNMQIAYCTKPSNLFHLLRRQMNRQFRKPLILFFSKSLLRHPLARSSIEEFTGDSHFQWVIPDPAHETGAIESHDKISRVIMCTGQVYAALTKYRDSEGLKDVAITRVEQLHPFPWAQLRDNLDSYKNAQTIVWCQEEPLNAGGWSFAQPRLETLLNETQHHNRRHAMYAGRHPSASVATGLKSVHQKEERELLEMAFTVTQDKLKGE</sequence>
<comment type="function">
    <text evidence="13">The 2-oxoglutarate dehydrogenase complex catalyzes the overall conversion of 2-oxoglutarate to succinyl-CoA and CO(2). It contains multiple copies of three enzymatic components: 2-oxoglutarate dehydrogenase (E1), dihydrolipoamide succinyltransferase (E2) and lipoamide dehydrogenase (E3).</text>
</comment>
<keyword evidence="20" id="KW-1185">Reference proteome</keyword>
<reference evidence="21" key="2">
    <citation type="submission" date="2020-04" db="EMBL/GenBank/DDBJ databases">
        <authorList>
            <consortium name="NCBI Genome Project"/>
        </authorList>
    </citation>
    <scope>NUCLEOTIDE SEQUENCE</scope>
    <source>
        <strain evidence="21">CBS 781.70</strain>
    </source>
</reference>
<dbReference type="GeneID" id="54421996"/>
<keyword evidence="12" id="KW-0496">Mitochondrion</keyword>
<keyword evidence="9" id="KW-0809">Transit peptide</keyword>
<dbReference type="NCBIfam" id="NF006914">
    <property type="entry name" value="PRK09404.1"/>
    <property type="match status" value="1"/>
</dbReference>
<dbReference type="FunFam" id="3.40.50.11610:FF:000009">
    <property type="entry name" value="2-oxoglutarate dehydrogenase E1 component"/>
    <property type="match status" value="1"/>
</dbReference>
<evidence type="ECO:0000259" key="18">
    <source>
        <dbReference type="SMART" id="SM00861"/>
    </source>
</evidence>
<dbReference type="EC" id="1.2.4.2" evidence="5"/>
<feature type="domain" description="Transketolase-like pyrimidine-binding" evidence="18">
    <location>
        <begin position="670"/>
        <end position="880"/>
    </location>
</feature>
<evidence type="ECO:0000256" key="8">
    <source>
        <dbReference type="ARBA" id="ARBA00022842"/>
    </source>
</evidence>
<evidence type="ECO:0000313" key="20">
    <source>
        <dbReference type="Proteomes" id="UP000504638"/>
    </source>
</evidence>
<evidence type="ECO:0000256" key="17">
    <source>
        <dbReference type="SAM" id="MobiDB-lite"/>
    </source>
</evidence>
<dbReference type="GO" id="GO:0005759">
    <property type="term" value="C:mitochondrial matrix"/>
    <property type="evidence" value="ECO:0007669"/>
    <property type="project" value="UniProtKB-SubCell"/>
</dbReference>
<dbReference type="GO" id="GO:0006099">
    <property type="term" value="P:tricarboxylic acid cycle"/>
    <property type="evidence" value="ECO:0007669"/>
    <property type="project" value="UniProtKB-KW"/>
</dbReference>
<dbReference type="InterPro" id="IPR001017">
    <property type="entry name" value="DH_E1"/>
</dbReference>